<organism evidence="2 3">
    <name type="scientific">Wolfiporia cocos (strain MD-104)</name>
    <name type="common">Brown rot fungus</name>
    <dbReference type="NCBI Taxonomy" id="742152"/>
    <lineage>
        <taxon>Eukaryota</taxon>
        <taxon>Fungi</taxon>
        <taxon>Dikarya</taxon>
        <taxon>Basidiomycota</taxon>
        <taxon>Agaricomycotina</taxon>
        <taxon>Agaricomycetes</taxon>
        <taxon>Polyporales</taxon>
        <taxon>Phaeolaceae</taxon>
        <taxon>Wolfiporia</taxon>
    </lineage>
</organism>
<reference evidence="2 3" key="1">
    <citation type="journal article" date="2012" name="Science">
        <title>The Paleozoic origin of enzymatic lignin decomposition reconstructed from 31 fungal genomes.</title>
        <authorList>
            <person name="Floudas D."/>
            <person name="Binder M."/>
            <person name="Riley R."/>
            <person name="Barry K."/>
            <person name="Blanchette R.A."/>
            <person name="Henrissat B."/>
            <person name="Martinez A.T."/>
            <person name="Otillar R."/>
            <person name="Spatafora J.W."/>
            <person name="Yadav J.S."/>
            <person name="Aerts A."/>
            <person name="Benoit I."/>
            <person name="Boyd A."/>
            <person name="Carlson A."/>
            <person name="Copeland A."/>
            <person name="Coutinho P.M."/>
            <person name="de Vries R.P."/>
            <person name="Ferreira P."/>
            <person name="Findley K."/>
            <person name="Foster B."/>
            <person name="Gaskell J."/>
            <person name="Glotzer D."/>
            <person name="Gorecki P."/>
            <person name="Heitman J."/>
            <person name="Hesse C."/>
            <person name="Hori C."/>
            <person name="Igarashi K."/>
            <person name="Jurgens J.A."/>
            <person name="Kallen N."/>
            <person name="Kersten P."/>
            <person name="Kohler A."/>
            <person name="Kuees U."/>
            <person name="Kumar T.K.A."/>
            <person name="Kuo A."/>
            <person name="LaButti K."/>
            <person name="Larrondo L.F."/>
            <person name="Lindquist E."/>
            <person name="Ling A."/>
            <person name="Lombard V."/>
            <person name="Lucas S."/>
            <person name="Lundell T."/>
            <person name="Martin R."/>
            <person name="McLaughlin D.J."/>
            <person name="Morgenstern I."/>
            <person name="Morin E."/>
            <person name="Murat C."/>
            <person name="Nagy L.G."/>
            <person name="Nolan M."/>
            <person name="Ohm R.A."/>
            <person name="Patyshakuliyeva A."/>
            <person name="Rokas A."/>
            <person name="Ruiz-Duenas F.J."/>
            <person name="Sabat G."/>
            <person name="Salamov A."/>
            <person name="Samejima M."/>
            <person name="Schmutz J."/>
            <person name="Slot J.C."/>
            <person name="St John F."/>
            <person name="Stenlid J."/>
            <person name="Sun H."/>
            <person name="Sun S."/>
            <person name="Syed K."/>
            <person name="Tsang A."/>
            <person name="Wiebenga A."/>
            <person name="Young D."/>
            <person name="Pisabarro A."/>
            <person name="Eastwood D.C."/>
            <person name="Martin F."/>
            <person name="Cullen D."/>
            <person name="Grigoriev I.V."/>
            <person name="Hibbett D.S."/>
        </authorList>
    </citation>
    <scope>NUCLEOTIDE SEQUENCE [LARGE SCALE GENOMIC DNA]</scope>
    <source>
        <strain evidence="2 3">MD-104</strain>
    </source>
</reference>
<feature type="compositionally biased region" description="Basic and acidic residues" evidence="1">
    <location>
        <begin position="86"/>
        <end position="97"/>
    </location>
</feature>
<dbReference type="OrthoDB" id="2683368at2759"/>
<protein>
    <submittedName>
        <fullName evidence="2">Uncharacterized protein</fullName>
    </submittedName>
</protein>
<evidence type="ECO:0000313" key="2">
    <source>
        <dbReference type="EMBL" id="PCH38226.1"/>
    </source>
</evidence>
<feature type="compositionally biased region" description="Basic and acidic residues" evidence="1">
    <location>
        <begin position="67"/>
        <end position="79"/>
    </location>
</feature>
<sequence length="458" mass="49929">MMAMAPPSRPRTPVSRVGLPAHPAPRSRSLNRGSPRDELPRPASRAEEFVPFRPAPEPPNSASTLPELRHSRSSTDVRVRTNGRARSVESRQHHRLAEPMPPLPLAPIPLQRVEYDPAARSPKSYAPSSFVGHRKRSDGSITSWGSSSGSSVVSQDSSMSYLSSVSSRTSIDDNADVQKTAETSQRVKMSENTAQADTSKPAVSAGTALWSRVTSAAGNLRVNVSKALSSTLSPDAGESTPQGQESRLTRAMKAYHVEKARDVNDLPDWLFDGRDREVIQRLRGSASTTSVEQKPVDALSPPSSYRRSPSVSRENVAVLPSTYRRSPSVSRENDGAPRPAWRPGHSRTSSASSAQSVHATVPPRDAMQRLKELRMAKRNARVHFADDAGGDDEDDEPRGRTNIRRPPTPDAPRGTPQDVPVVNNPSLLRRKPTGYILPVERRAPARVGLPTSVRPQRV</sequence>
<dbReference type="Proteomes" id="UP000218811">
    <property type="component" value="Unassembled WGS sequence"/>
</dbReference>
<dbReference type="OMA" id="HTPAGHG"/>
<feature type="region of interest" description="Disordered" evidence="1">
    <location>
        <begin position="283"/>
        <end position="435"/>
    </location>
</feature>
<dbReference type="AlphaFoldDB" id="A0A2H3J7M7"/>
<feature type="compositionally biased region" description="Basic and acidic residues" evidence="1">
    <location>
        <begin position="34"/>
        <end position="50"/>
    </location>
</feature>
<dbReference type="EMBL" id="KB467942">
    <property type="protein sequence ID" value="PCH38226.1"/>
    <property type="molecule type" value="Genomic_DNA"/>
</dbReference>
<feature type="compositionally biased region" description="Low complexity" evidence="1">
    <location>
        <begin position="346"/>
        <end position="361"/>
    </location>
</feature>
<feature type="compositionally biased region" description="Basic and acidic residues" evidence="1">
    <location>
        <begin position="366"/>
        <end position="375"/>
    </location>
</feature>
<feature type="compositionally biased region" description="Polar residues" evidence="1">
    <location>
        <begin position="180"/>
        <end position="198"/>
    </location>
</feature>
<accession>A0A2H3J7M7</accession>
<feature type="compositionally biased region" description="Low complexity" evidence="1">
    <location>
        <begin position="139"/>
        <end position="169"/>
    </location>
</feature>
<evidence type="ECO:0000313" key="3">
    <source>
        <dbReference type="Proteomes" id="UP000218811"/>
    </source>
</evidence>
<gene>
    <name evidence="2" type="ORF">WOLCODRAFT_161397</name>
</gene>
<feature type="compositionally biased region" description="Low complexity" evidence="1">
    <location>
        <begin position="300"/>
        <end position="313"/>
    </location>
</feature>
<feature type="region of interest" description="Disordered" evidence="1">
    <location>
        <begin position="1"/>
        <end position="203"/>
    </location>
</feature>
<proteinExistence type="predicted"/>
<keyword evidence="3" id="KW-1185">Reference proteome</keyword>
<evidence type="ECO:0000256" key="1">
    <source>
        <dbReference type="SAM" id="MobiDB-lite"/>
    </source>
</evidence>
<name>A0A2H3J7M7_WOLCO</name>